<accession>A0ABT7XRS9</accession>
<dbReference type="Pfam" id="PF01408">
    <property type="entry name" value="GFO_IDH_MocA"/>
    <property type="match status" value="1"/>
</dbReference>
<dbReference type="InterPro" id="IPR000683">
    <property type="entry name" value="Gfo/Idh/MocA-like_OxRdtase_N"/>
</dbReference>
<evidence type="ECO:0000256" key="2">
    <source>
        <dbReference type="ARBA" id="ARBA00023002"/>
    </source>
</evidence>
<proteinExistence type="inferred from homology"/>
<dbReference type="Gene3D" id="3.40.50.720">
    <property type="entry name" value="NAD(P)-binding Rossmann-like Domain"/>
    <property type="match status" value="1"/>
</dbReference>
<organism evidence="5 6">
    <name type="scientific">Crenobacter oryzisoli</name>
    <dbReference type="NCBI Taxonomy" id="3056844"/>
    <lineage>
        <taxon>Bacteria</taxon>
        <taxon>Pseudomonadati</taxon>
        <taxon>Pseudomonadota</taxon>
        <taxon>Betaproteobacteria</taxon>
        <taxon>Neisseriales</taxon>
        <taxon>Neisseriaceae</taxon>
        <taxon>Crenobacter</taxon>
    </lineage>
</organism>
<keyword evidence="2" id="KW-0560">Oxidoreductase</keyword>
<evidence type="ECO:0000259" key="4">
    <source>
        <dbReference type="Pfam" id="PF22725"/>
    </source>
</evidence>
<dbReference type="RefSeq" id="WP_289831153.1">
    <property type="nucleotide sequence ID" value="NZ_JAUEDK010000034.1"/>
</dbReference>
<keyword evidence="6" id="KW-1185">Reference proteome</keyword>
<feature type="domain" description="Gfo/Idh/MocA-like oxidoreductase N-terminal" evidence="3">
    <location>
        <begin position="5"/>
        <end position="125"/>
    </location>
</feature>
<dbReference type="Proteomes" id="UP001168540">
    <property type="component" value="Unassembled WGS sequence"/>
</dbReference>
<sequence>MSKMVKVGIVGLGRIGKNHARNLARRVRGAELLAGASPVAEERSWAQQELGVSRLYANMEALLADPDVDAVWLATPTSLHAEQIVSALEAGKHVFCEKPLALTPDECERVLQAAEKHSRQTVMIGFMRRYDPTYVEAKRLLDSGELGRLFRLHCASLDAIDTNGFFVQFAPTSGGLFLDCSIHDIDVALWMTNGAKPVSVSATGIRAMYPGLAACNDVDTATATVLFENDILATFHASRTSHHGDETSLQLVGTDSSLSLGVGGTPTSEVNVQKGNANHCGMVVDFFARFEQAFVLEAQAFIDAIQRGDTLRERLLEAREATRIGVAMREALEQQKIITLDH</sequence>
<evidence type="ECO:0000259" key="3">
    <source>
        <dbReference type="Pfam" id="PF01408"/>
    </source>
</evidence>
<dbReference type="SUPFAM" id="SSF55347">
    <property type="entry name" value="Glyceraldehyde-3-phosphate dehydrogenase-like, C-terminal domain"/>
    <property type="match status" value="1"/>
</dbReference>
<reference evidence="5" key="1">
    <citation type="submission" date="2023-06" db="EMBL/GenBank/DDBJ databases">
        <authorList>
            <person name="Zhang S."/>
        </authorList>
    </citation>
    <scope>NUCLEOTIDE SEQUENCE</scope>
    <source>
        <strain evidence="5">SG2303</strain>
    </source>
</reference>
<gene>
    <name evidence="5" type="ORF">QU481_16650</name>
</gene>
<protein>
    <submittedName>
        <fullName evidence="5">Gfo/Idh/MocA family oxidoreductase</fullName>
    </submittedName>
</protein>
<dbReference type="SUPFAM" id="SSF51735">
    <property type="entry name" value="NAD(P)-binding Rossmann-fold domains"/>
    <property type="match status" value="1"/>
</dbReference>
<dbReference type="Pfam" id="PF22725">
    <property type="entry name" value="GFO_IDH_MocA_C3"/>
    <property type="match status" value="1"/>
</dbReference>
<evidence type="ECO:0000313" key="5">
    <source>
        <dbReference type="EMBL" id="MDN0076498.1"/>
    </source>
</evidence>
<dbReference type="InterPro" id="IPR055170">
    <property type="entry name" value="GFO_IDH_MocA-like_dom"/>
</dbReference>
<feature type="domain" description="GFO/IDH/MocA-like oxidoreductase" evidence="4">
    <location>
        <begin position="134"/>
        <end position="258"/>
    </location>
</feature>
<dbReference type="InterPro" id="IPR036291">
    <property type="entry name" value="NAD(P)-bd_dom_sf"/>
</dbReference>
<comment type="caution">
    <text evidence="5">The sequence shown here is derived from an EMBL/GenBank/DDBJ whole genome shotgun (WGS) entry which is preliminary data.</text>
</comment>
<comment type="similarity">
    <text evidence="1">Belongs to the Gfo/Idh/MocA family.</text>
</comment>
<evidence type="ECO:0000313" key="6">
    <source>
        <dbReference type="Proteomes" id="UP001168540"/>
    </source>
</evidence>
<name>A0ABT7XRS9_9NEIS</name>
<dbReference type="Gene3D" id="3.30.360.10">
    <property type="entry name" value="Dihydrodipicolinate Reductase, domain 2"/>
    <property type="match status" value="1"/>
</dbReference>
<dbReference type="EMBL" id="JAUEDK010000034">
    <property type="protein sequence ID" value="MDN0076498.1"/>
    <property type="molecule type" value="Genomic_DNA"/>
</dbReference>
<dbReference type="PANTHER" id="PTHR42840">
    <property type="entry name" value="NAD(P)-BINDING ROSSMANN-FOLD SUPERFAMILY PROTEIN-RELATED"/>
    <property type="match status" value="1"/>
</dbReference>
<evidence type="ECO:0000256" key="1">
    <source>
        <dbReference type="ARBA" id="ARBA00010928"/>
    </source>
</evidence>
<dbReference type="PANTHER" id="PTHR42840:SF3">
    <property type="entry name" value="BINDING ROSSMANN FOLD OXIDOREDUCTASE, PUTATIVE (AFU_ORTHOLOGUE AFUA_2G10240)-RELATED"/>
    <property type="match status" value="1"/>
</dbReference>